<sequence>MVSGARFFFFAMRPSNHARPSDAPVRAAAAADREVRVTWRTARFKAAPTRAAMDGLRWDAWAAASPADFLRKRSNAISRSLSSYAFRVAGRGSGSGCSPRRCRPVRSGTVRSCIVSVSTG</sequence>
<dbReference type="EMBL" id="BAAASX010000004">
    <property type="protein sequence ID" value="GAA2334734.1"/>
    <property type="molecule type" value="Genomic_DNA"/>
</dbReference>
<name>A0ABN3FPK4_9ACTN</name>
<reference evidence="1 2" key="1">
    <citation type="journal article" date="2019" name="Int. J. Syst. Evol. Microbiol.">
        <title>The Global Catalogue of Microorganisms (GCM) 10K type strain sequencing project: providing services to taxonomists for standard genome sequencing and annotation.</title>
        <authorList>
            <consortium name="The Broad Institute Genomics Platform"/>
            <consortium name="The Broad Institute Genome Sequencing Center for Infectious Disease"/>
            <person name="Wu L."/>
            <person name="Ma J."/>
        </authorList>
    </citation>
    <scope>NUCLEOTIDE SEQUENCE [LARGE SCALE GENOMIC DNA]</scope>
    <source>
        <strain evidence="1 2">JCM 6238</strain>
    </source>
</reference>
<protein>
    <submittedName>
        <fullName evidence="1">Uncharacterized protein</fullName>
    </submittedName>
</protein>
<proteinExistence type="predicted"/>
<organism evidence="1 2">
    <name type="scientific">Glycomyces rutgersensis</name>
    <dbReference type="NCBI Taxonomy" id="58115"/>
    <lineage>
        <taxon>Bacteria</taxon>
        <taxon>Bacillati</taxon>
        <taxon>Actinomycetota</taxon>
        <taxon>Actinomycetes</taxon>
        <taxon>Glycomycetales</taxon>
        <taxon>Glycomycetaceae</taxon>
        <taxon>Glycomyces</taxon>
    </lineage>
</organism>
<keyword evidence="2" id="KW-1185">Reference proteome</keyword>
<gene>
    <name evidence="1" type="ORF">GCM10010403_28440</name>
</gene>
<comment type="caution">
    <text evidence="1">The sequence shown here is derived from an EMBL/GenBank/DDBJ whole genome shotgun (WGS) entry which is preliminary data.</text>
</comment>
<evidence type="ECO:0000313" key="1">
    <source>
        <dbReference type="EMBL" id="GAA2334734.1"/>
    </source>
</evidence>
<accession>A0ABN3FPK4</accession>
<dbReference type="Proteomes" id="UP001501584">
    <property type="component" value="Unassembled WGS sequence"/>
</dbReference>
<evidence type="ECO:0000313" key="2">
    <source>
        <dbReference type="Proteomes" id="UP001501584"/>
    </source>
</evidence>